<dbReference type="InterPro" id="IPR002736">
    <property type="entry name" value="CitG"/>
</dbReference>
<dbReference type="PANTHER" id="PTHR42280">
    <property type="entry name" value="CITG FAMILY PROTEIN"/>
    <property type="match status" value="1"/>
</dbReference>
<protein>
    <submittedName>
        <fullName evidence="1">Triphosphoribosyl-dephospho-CoA synthase</fullName>
    </submittedName>
</protein>
<gene>
    <name evidence="1" type="ORF">J1C47_03250</name>
</gene>
<name>A0ABS3IZ06_9HYPH</name>
<dbReference type="PANTHER" id="PTHR42280:SF1">
    <property type="entry name" value="CITG FAMILY PROTEIN"/>
    <property type="match status" value="1"/>
</dbReference>
<comment type="caution">
    <text evidence="1">The sequence shown here is derived from an EMBL/GenBank/DDBJ whole genome shotgun (WGS) entry which is preliminary data.</text>
</comment>
<reference evidence="1 2" key="1">
    <citation type="submission" date="2021-03" db="EMBL/GenBank/DDBJ databases">
        <title>Whole genome sequence of Jiella sp. MQZ13P-4.</title>
        <authorList>
            <person name="Tuo L."/>
        </authorList>
    </citation>
    <scope>NUCLEOTIDE SEQUENCE [LARGE SCALE GENOMIC DNA]</scope>
    <source>
        <strain evidence="1 2">MQZ13P-4</strain>
    </source>
</reference>
<keyword evidence="2" id="KW-1185">Reference proteome</keyword>
<organism evidence="1 2">
    <name type="scientific">Jiella sonneratiae</name>
    <dbReference type="NCBI Taxonomy" id="2816856"/>
    <lineage>
        <taxon>Bacteria</taxon>
        <taxon>Pseudomonadati</taxon>
        <taxon>Pseudomonadota</taxon>
        <taxon>Alphaproteobacteria</taxon>
        <taxon>Hyphomicrobiales</taxon>
        <taxon>Aurantimonadaceae</taxon>
        <taxon>Jiella</taxon>
    </lineage>
</organism>
<dbReference type="Proteomes" id="UP000664288">
    <property type="component" value="Unassembled WGS sequence"/>
</dbReference>
<proteinExistence type="predicted"/>
<evidence type="ECO:0000313" key="2">
    <source>
        <dbReference type="Proteomes" id="UP000664288"/>
    </source>
</evidence>
<dbReference type="Gene3D" id="1.10.4200.10">
    <property type="entry name" value="Triphosphoribosyl-dephospho-CoA protein"/>
    <property type="match status" value="1"/>
</dbReference>
<evidence type="ECO:0000313" key="1">
    <source>
        <dbReference type="EMBL" id="MBO0902643.1"/>
    </source>
</evidence>
<sequence>MRLGPEAIARSFLAACRAEIETLKPGNVHRFAPGHGMTVATFLDAAAAAAPAVAAPASRVGRRILTATEASFSAVGMNANLGIVLLCAPLAAAAEQVAAEPTSELSHAEATSALRRAVAGVLAGLDAEDARLAFQAIALASPGGLGARAEHDVRTAPTIGLVAAMALAADVDLVARQYVDGYREVFETGLAAVADSAGRGAPEPLGDPAALAAFLAFAATFPDGHLARKFGPKVAEDCRKRFRSFTDRLGRIAAPQARLDAALAFDAALKFEGRNPGTSADLTVATLFANELAQALAG</sequence>
<dbReference type="Pfam" id="PF01874">
    <property type="entry name" value="CitG"/>
    <property type="match status" value="1"/>
</dbReference>
<accession>A0ABS3IZ06</accession>
<dbReference type="EMBL" id="JAFMPY010000003">
    <property type="protein sequence ID" value="MBO0902643.1"/>
    <property type="molecule type" value="Genomic_DNA"/>
</dbReference>
<dbReference type="RefSeq" id="WP_207349286.1">
    <property type="nucleotide sequence ID" value="NZ_JAFMPY010000003.1"/>
</dbReference>